<dbReference type="PANTHER" id="PTHR35729:SF1">
    <property type="entry name" value="T1B9.12 PROTEIN"/>
    <property type="match status" value="1"/>
</dbReference>
<feature type="compositionally biased region" description="Polar residues" evidence="1">
    <location>
        <begin position="372"/>
        <end position="389"/>
    </location>
</feature>
<gene>
    <name evidence="2" type="ORF">MANES_12G047200</name>
</gene>
<protein>
    <submittedName>
        <fullName evidence="2">Uncharacterized protein</fullName>
    </submittedName>
</protein>
<name>A0A2C9UTS4_MANES</name>
<dbReference type="EMBL" id="CM004398">
    <property type="protein sequence ID" value="OAY34784.1"/>
    <property type="molecule type" value="Genomic_DNA"/>
</dbReference>
<dbReference type="AlphaFoldDB" id="A0A2C9UTS4"/>
<dbReference type="STRING" id="3983.A0A2C9UTS4"/>
<dbReference type="PANTHER" id="PTHR35729">
    <property type="entry name" value="T1B9.12 PROTEIN"/>
    <property type="match status" value="1"/>
</dbReference>
<sequence length="530" mass="58567">MGVLSESWCFCKGVGKTERMKAAIFSDKGPALATISCAGNGTSGTRFLIHQNLLLTAHVNIPSVAAAESSEIRLQNGVAANLVPHRFFITSSVLDLTIVGLDAMDGDSNSHGQQPHYLKTCYQISIWKEELIVGEGKVVIATDNLIKLSTDEIIWSPGSAGFDVQGNLAFMICDPMKLSTSPHNKSCSTSSSSSTSWKKDSPMQFGIPIPIIGDWLNQHWEGNLDELTKPKLPIIRLMSAGQKSEHSCASFTLRFLSRQMRIMMERLHNQIQCLNMGTNMNQVAQGILSPEIYESRKLTAVPIKKNESSQVQLLDINFPPRITKATIQPPTGNQLPPNTDENCVKELPLQSPSGGYEIEDRGNVSPEADAEITSTGSVNEAKSEVQSRPSPVELSEMQNGYSSEEETMYSAETAESRNYPSPKEDRFQHVGRSQSCVSHSRWANAAHRAMSEQQKSFIHGRKTHSQVATGQRSNDYFSPTVSSIMKKRNNSEKPILSQFRFDSVRFFSSIQYGSSVRFGIPRTVHNPIHD</sequence>
<reference evidence="2" key="1">
    <citation type="submission" date="2016-02" db="EMBL/GenBank/DDBJ databases">
        <title>WGS assembly of Manihot esculenta.</title>
        <authorList>
            <person name="Bredeson J.V."/>
            <person name="Prochnik S.E."/>
            <person name="Lyons J.B."/>
            <person name="Schmutz J."/>
            <person name="Grimwood J."/>
            <person name="Vrebalov J."/>
            <person name="Bart R.S."/>
            <person name="Amuge T."/>
            <person name="Ferguson M.E."/>
            <person name="Green R."/>
            <person name="Putnam N."/>
            <person name="Stites J."/>
            <person name="Rounsley S."/>
            <person name="Rokhsar D.S."/>
        </authorList>
    </citation>
    <scope>NUCLEOTIDE SEQUENCE [LARGE SCALE GENOMIC DNA]</scope>
    <source>
        <tissue evidence="2">Leaf</tissue>
    </source>
</reference>
<organism evidence="2">
    <name type="scientific">Manihot esculenta</name>
    <name type="common">Cassava</name>
    <name type="synonym">Jatropha manihot</name>
    <dbReference type="NCBI Taxonomy" id="3983"/>
    <lineage>
        <taxon>Eukaryota</taxon>
        <taxon>Viridiplantae</taxon>
        <taxon>Streptophyta</taxon>
        <taxon>Embryophyta</taxon>
        <taxon>Tracheophyta</taxon>
        <taxon>Spermatophyta</taxon>
        <taxon>Magnoliopsida</taxon>
        <taxon>eudicotyledons</taxon>
        <taxon>Gunneridae</taxon>
        <taxon>Pentapetalae</taxon>
        <taxon>rosids</taxon>
        <taxon>fabids</taxon>
        <taxon>Malpighiales</taxon>
        <taxon>Euphorbiaceae</taxon>
        <taxon>Crotonoideae</taxon>
        <taxon>Manihoteae</taxon>
        <taxon>Manihot</taxon>
    </lineage>
</organism>
<evidence type="ECO:0000313" key="2">
    <source>
        <dbReference type="EMBL" id="OAY34784.1"/>
    </source>
</evidence>
<evidence type="ECO:0000256" key="1">
    <source>
        <dbReference type="SAM" id="MobiDB-lite"/>
    </source>
</evidence>
<accession>A0A2C9UTS4</accession>
<feature type="region of interest" description="Disordered" evidence="1">
    <location>
        <begin position="350"/>
        <end position="426"/>
    </location>
</feature>
<proteinExistence type="predicted"/>